<feature type="region of interest" description="Disordered" evidence="7">
    <location>
        <begin position="1"/>
        <end position="89"/>
    </location>
</feature>
<dbReference type="GO" id="GO:0006511">
    <property type="term" value="P:ubiquitin-dependent protein catabolic process"/>
    <property type="evidence" value="ECO:0007669"/>
    <property type="project" value="TreeGrafter"/>
</dbReference>
<dbReference type="Pfam" id="PF00632">
    <property type="entry name" value="HECT"/>
    <property type="match status" value="1"/>
</dbReference>
<dbReference type="InterPro" id="IPR050409">
    <property type="entry name" value="E3_ubiq-protein_ligase"/>
</dbReference>
<reference evidence="9" key="1">
    <citation type="submission" date="2021-05" db="EMBL/GenBank/DDBJ databases">
        <title>The genome of the haptophyte Pavlova lutheri (Diacronema luteri, Pavlovales) - a model for lipid biosynthesis in eukaryotic algae.</title>
        <authorList>
            <person name="Hulatt C.J."/>
            <person name="Posewitz M.C."/>
        </authorList>
    </citation>
    <scope>NUCLEOTIDE SEQUENCE</scope>
    <source>
        <strain evidence="9">NIVA-4/92</strain>
    </source>
</reference>
<dbReference type="Gene3D" id="3.30.2410.10">
    <property type="entry name" value="Hect, E3 ligase catalytic domain"/>
    <property type="match status" value="1"/>
</dbReference>
<feature type="active site" description="Glycyl thioester intermediate" evidence="6">
    <location>
        <position position="531"/>
    </location>
</feature>
<dbReference type="InterPro" id="IPR000569">
    <property type="entry name" value="HECT_dom"/>
</dbReference>
<dbReference type="InterPro" id="IPR035983">
    <property type="entry name" value="Hect_E3_ubiquitin_ligase"/>
</dbReference>
<feature type="region of interest" description="Disordered" evidence="7">
    <location>
        <begin position="103"/>
        <end position="143"/>
    </location>
</feature>
<dbReference type="SMART" id="SM00119">
    <property type="entry name" value="HECTc"/>
    <property type="match status" value="1"/>
</dbReference>
<dbReference type="PROSITE" id="PS50237">
    <property type="entry name" value="HECT"/>
    <property type="match status" value="1"/>
</dbReference>
<evidence type="ECO:0000256" key="5">
    <source>
        <dbReference type="ARBA" id="ARBA00022786"/>
    </source>
</evidence>
<feature type="compositionally biased region" description="Basic and acidic residues" evidence="7">
    <location>
        <begin position="34"/>
        <end position="47"/>
    </location>
</feature>
<keyword evidence="4" id="KW-0808">Transferase</keyword>
<dbReference type="GO" id="GO:0016567">
    <property type="term" value="P:protein ubiquitination"/>
    <property type="evidence" value="ECO:0007669"/>
    <property type="project" value="TreeGrafter"/>
</dbReference>
<proteinExistence type="predicted"/>
<comment type="caution">
    <text evidence="9">The sequence shown here is derived from an EMBL/GenBank/DDBJ whole genome shotgun (WGS) entry which is preliminary data.</text>
</comment>
<comment type="catalytic activity">
    <reaction evidence="1">
        <text>S-ubiquitinyl-[E2 ubiquitin-conjugating enzyme]-L-cysteine + [acceptor protein]-L-lysine = [E2 ubiquitin-conjugating enzyme]-L-cysteine + N(6)-ubiquitinyl-[acceptor protein]-L-lysine.</text>
        <dbReference type="EC" id="2.3.2.26"/>
    </reaction>
</comment>
<evidence type="ECO:0000256" key="4">
    <source>
        <dbReference type="ARBA" id="ARBA00022679"/>
    </source>
</evidence>
<dbReference type="PANTHER" id="PTHR11254">
    <property type="entry name" value="HECT DOMAIN UBIQUITIN-PROTEIN LIGASE"/>
    <property type="match status" value="1"/>
</dbReference>
<dbReference type="GO" id="GO:0061630">
    <property type="term" value="F:ubiquitin protein ligase activity"/>
    <property type="evidence" value="ECO:0007669"/>
    <property type="project" value="UniProtKB-EC"/>
</dbReference>
<dbReference type="SUPFAM" id="SSF56204">
    <property type="entry name" value="Hect, E3 ligase catalytic domain"/>
    <property type="match status" value="1"/>
</dbReference>
<comment type="pathway">
    <text evidence="2">Protein modification; protein ubiquitination.</text>
</comment>
<evidence type="ECO:0000259" key="8">
    <source>
        <dbReference type="PROSITE" id="PS50237"/>
    </source>
</evidence>
<dbReference type="GO" id="GO:0005737">
    <property type="term" value="C:cytoplasm"/>
    <property type="evidence" value="ECO:0007669"/>
    <property type="project" value="TreeGrafter"/>
</dbReference>
<dbReference type="EMBL" id="JAGTXO010000009">
    <property type="protein sequence ID" value="KAG8465860.1"/>
    <property type="molecule type" value="Genomic_DNA"/>
</dbReference>
<evidence type="ECO:0000256" key="1">
    <source>
        <dbReference type="ARBA" id="ARBA00000885"/>
    </source>
</evidence>
<accession>A0A8J6CDH1</accession>
<name>A0A8J6CDH1_DIALT</name>
<evidence type="ECO:0000256" key="7">
    <source>
        <dbReference type="SAM" id="MobiDB-lite"/>
    </source>
</evidence>
<sequence>MLTVPVGSTAKSAPICAGLPAQPPRPLPFASPARRADDAHPTARPDWARASVRPLLSYAPSPTAPAPGPSCVNESLDAGGDVGGQTLTVSPPLLKAEPALAPSVPAHASTSTQTEPALDTQQASASRDRQRAMPLSPQLPRPPLEARYAPPLWRKSGALEAILHAVRARGGRPLELRVDRSAVLSAALDGLGKASTPELLKPLRVTFRSQEMAEMRGSARRAKEPGVDNGGLTHEMATLAVKELLQLPVDRALLAPILPESAVLHVIRDADLLGADADGPDGDQRLGQLEALGRFAFRCVLESHPLGAPISGLLWESIAKAAEMFAPSSRLFHSHDGGECVHACLCTLRQLDPSLAEAWAELFNLPADELAAAGVSLSAFTLLDEDDATLVTRASLEHAIFRGVRSRVVRSVRERERTTNAFRTGFCAAAVDLTSHLALFSMTELTEMLNGSLEFSGAQLWEQFAVPPGTLVPVLEWLRVVVRERLCARMRRHLLTFCTGVSAIPMGGLAQKISVTLEETPRGQLPVAHTCFSGLRISRDYESVEHLTEQLAKSILSTVASAAHGEGFQMA</sequence>
<dbReference type="EC" id="2.3.2.26" evidence="3"/>
<gene>
    <name evidence="9" type="ORF">KFE25_005430</name>
</gene>
<evidence type="ECO:0000313" key="10">
    <source>
        <dbReference type="Proteomes" id="UP000751190"/>
    </source>
</evidence>
<feature type="domain" description="HECT" evidence="8">
    <location>
        <begin position="195"/>
        <end position="571"/>
    </location>
</feature>
<evidence type="ECO:0000256" key="3">
    <source>
        <dbReference type="ARBA" id="ARBA00012485"/>
    </source>
</evidence>
<feature type="compositionally biased region" description="Polar residues" evidence="7">
    <location>
        <begin position="108"/>
        <end position="125"/>
    </location>
</feature>
<dbReference type="Gene3D" id="3.90.1750.10">
    <property type="entry name" value="Hect, E3 ligase catalytic domains"/>
    <property type="match status" value="1"/>
</dbReference>
<evidence type="ECO:0000256" key="2">
    <source>
        <dbReference type="ARBA" id="ARBA00004906"/>
    </source>
</evidence>
<evidence type="ECO:0000256" key="6">
    <source>
        <dbReference type="PROSITE-ProRule" id="PRU00104"/>
    </source>
</evidence>
<keyword evidence="10" id="KW-1185">Reference proteome</keyword>
<evidence type="ECO:0000313" key="9">
    <source>
        <dbReference type="EMBL" id="KAG8465860.1"/>
    </source>
</evidence>
<dbReference type="PANTHER" id="PTHR11254:SF444">
    <property type="entry name" value="HECT DOMAIN CONTAINING UBIQUITIN LIGASE"/>
    <property type="match status" value="1"/>
</dbReference>
<dbReference type="AlphaFoldDB" id="A0A8J6CDH1"/>
<dbReference type="Proteomes" id="UP000751190">
    <property type="component" value="Unassembled WGS sequence"/>
</dbReference>
<organism evidence="9 10">
    <name type="scientific">Diacronema lutheri</name>
    <name type="common">Unicellular marine alga</name>
    <name type="synonym">Monochrysis lutheri</name>
    <dbReference type="NCBI Taxonomy" id="2081491"/>
    <lineage>
        <taxon>Eukaryota</taxon>
        <taxon>Haptista</taxon>
        <taxon>Haptophyta</taxon>
        <taxon>Pavlovophyceae</taxon>
        <taxon>Pavlovales</taxon>
        <taxon>Pavlovaceae</taxon>
        <taxon>Diacronema</taxon>
    </lineage>
</organism>
<keyword evidence="5 6" id="KW-0833">Ubl conjugation pathway</keyword>
<protein>
    <recommendedName>
        <fullName evidence="3">HECT-type E3 ubiquitin transferase</fullName>
        <ecNumber evidence="3">2.3.2.26</ecNumber>
    </recommendedName>
</protein>